<dbReference type="RefSeq" id="WP_027107338.1">
    <property type="nucleotide sequence ID" value="NZ_JQBZ01000025.1"/>
</dbReference>
<reference evidence="6 7" key="1">
    <citation type="journal article" date="2015" name="Genome Announc.">
        <title>Expanding the biotechnology potential of lactobacilli through comparative genomics of 213 strains and associated genera.</title>
        <authorList>
            <person name="Sun Z."/>
            <person name="Harris H.M."/>
            <person name="McCann A."/>
            <person name="Guo C."/>
            <person name="Argimon S."/>
            <person name="Zhang W."/>
            <person name="Yang X."/>
            <person name="Jeffery I.B."/>
            <person name="Cooney J.C."/>
            <person name="Kagawa T.F."/>
            <person name="Liu W."/>
            <person name="Song Y."/>
            <person name="Salvetti E."/>
            <person name="Wrobel A."/>
            <person name="Rasinkangas P."/>
            <person name="Parkhill J."/>
            <person name="Rea M.C."/>
            <person name="O'Sullivan O."/>
            <person name="Ritari J."/>
            <person name="Douillard F.P."/>
            <person name="Paul Ross R."/>
            <person name="Yang R."/>
            <person name="Briner A.E."/>
            <person name="Felis G.E."/>
            <person name="de Vos W.M."/>
            <person name="Barrangou R."/>
            <person name="Klaenhammer T.R."/>
            <person name="Caufield P.W."/>
            <person name="Cui Y."/>
            <person name="Zhang H."/>
            <person name="O'Toole P.W."/>
        </authorList>
    </citation>
    <scope>NUCLEOTIDE SEQUENCE [LARGE SCALE GENOMIC DNA]</scope>
    <source>
        <strain evidence="6 7">DSM 22408</strain>
    </source>
</reference>
<dbReference type="PANTHER" id="PTHR12358">
    <property type="entry name" value="SPHINGOSINE KINASE"/>
    <property type="match status" value="1"/>
</dbReference>
<proteinExistence type="inferred from homology"/>
<protein>
    <submittedName>
        <fullName evidence="6">Transcription regulator</fullName>
    </submittedName>
</protein>
<evidence type="ECO:0000256" key="1">
    <source>
        <dbReference type="ARBA" id="ARBA00001946"/>
    </source>
</evidence>
<dbReference type="PATRIC" id="fig|1122146.4.peg.940"/>
<keyword evidence="3" id="KW-0547">Nucleotide-binding</keyword>
<accession>A0A0R2KI15</accession>
<evidence type="ECO:0000256" key="4">
    <source>
        <dbReference type="ARBA" id="ARBA00022840"/>
    </source>
</evidence>
<comment type="cofactor">
    <cofactor evidence="1">
        <name>Mg(2+)</name>
        <dbReference type="ChEBI" id="CHEBI:18420"/>
    </cofactor>
</comment>
<dbReference type="Proteomes" id="UP000051500">
    <property type="component" value="Unassembled WGS sequence"/>
</dbReference>
<sequence length="327" mass="38148">MRSYSIIVNEHANEGHTKKIWNQVQDVLNQRQIQYTAYFTDHPGHAFKIAKKIAKKITSNDNYENIILTIGGDGTLYDAINGIKAGSDLNIPIGFIPSGNKMGFAANIGVANDPLLALEQILNTTEPTLYDIGSYQETTHKKQGYFLNNFSIGLDAYIISLANQQKQSKFWKFLKIDFIHFLFRTFEAYLNQEAFSLTVRMDDHYEFFKKAYLVNVSNHRYFKGSLPLPTEDLIQDQQLELLIIENMNFFKYILLSMIVYFRKELKLPSIHRFQKNQLHLTINSLEFYQVDGEEQGNQYLDIYFKTEKYPFWIDLTSVPREQRAKKD</sequence>
<dbReference type="InterPro" id="IPR017438">
    <property type="entry name" value="ATP-NAD_kinase_N"/>
</dbReference>
<comment type="caution">
    <text evidence="6">The sequence shown here is derived from an EMBL/GenBank/DDBJ whole genome shotgun (WGS) entry which is preliminary data.</text>
</comment>
<dbReference type="InterPro" id="IPR050187">
    <property type="entry name" value="Lipid_Phosphate_FormReg"/>
</dbReference>
<dbReference type="EMBL" id="JQBZ01000025">
    <property type="protein sequence ID" value="KRN88936.1"/>
    <property type="molecule type" value="Genomic_DNA"/>
</dbReference>
<gene>
    <name evidence="6" type="ORF">IV53_GL000906</name>
</gene>
<dbReference type="AlphaFoldDB" id="A0A0R2KI15"/>
<dbReference type="eggNOG" id="COG1597">
    <property type="taxonomic scope" value="Bacteria"/>
</dbReference>
<dbReference type="GO" id="GO:0005524">
    <property type="term" value="F:ATP binding"/>
    <property type="evidence" value="ECO:0007669"/>
    <property type="project" value="UniProtKB-KW"/>
</dbReference>
<dbReference type="PANTHER" id="PTHR12358:SF54">
    <property type="entry name" value="SPHINGOSINE KINASE RELATED PROTEIN"/>
    <property type="match status" value="1"/>
</dbReference>
<keyword evidence="7" id="KW-1185">Reference proteome</keyword>
<name>A0A0R2KI15_9LACO</name>
<dbReference type="PROSITE" id="PS50146">
    <property type="entry name" value="DAGK"/>
    <property type="match status" value="1"/>
</dbReference>
<dbReference type="InterPro" id="IPR016064">
    <property type="entry name" value="NAD/diacylglycerol_kinase_sf"/>
</dbReference>
<evidence type="ECO:0000256" key="2">
    <source>
        <dbReference type="ARBA" id="ARBA00005983"/>
    </source>
</evidence>
<evidence type="ECO:0000313" key="6">
    <source>
        <dbReference type="EMBL" id="KRN88936.1"/>
    </source>
</evidence>
<organism evidence="6 7">
    <name type="scientific">Ligilactobacillus ceti DSM 22408</name>
    <dbReference type="NCBI Taxonomy" id="1122146"/>
    <lineage>
        <taxon>Bacteria</taxon>
        <taxon>Bacillati</taxon>
        <taxon>Bacillota</taxon>
        <taxon>Bacilli</taxon>
        <taxon>Lactobacillales</taxon>
        <taxon>Lactobacillaceae</taxon>
        <taxon>Ligilactobacillus</taxon>
    </lineage>
</organism>
<dbReference type="Gene3D" id="3.40.50.10330">
    <property type="entry name" value="Probable inorganic polyphosphate/atp-NAD kinase, domain 1"/>
    <property type="match status" value="1"/>
</dbReference>
<dbReference type="Gene3D" id="2.60.200.40">
    <property type="match status" value="1"/>
</dbReference>
<evidence type="ECO:0000259" key="5">
    <source>
        <dbReference type="PROSITE" id="PS50146"/>
    </source>
</evidence>
<dbReference type="GO" id="GO:0016301">
    <property type="term" value="F:kinase activity"/>
    <property type="evidence" value="ECO:0007669"/>
    <property type="project" value="InterPro"/>
</dbReference>
<dbReference type="STRING" id="1122146.IV53_GL000906"/>
<evidence type="ECO:0000313" key="7">
    <source>
        <dbReference type="Proteomes" id="UP000051500"/>
    </source>
</evidence>
<dbReference type="SUPFAM" id="SSF111331">
    <property type="entry name" value="NAD kinase/diacylglycerol kinase-like"/>
    <property type="match status" value="1"/>
</dbReference>
<dbReference type="Pfam" id="PF00781">
    <property type="entry name" value="DAGK_cat"/>
    <property type="match status" value="1"/>
</dbReference>
<feature type="domain" description="DAGKc" evidence="5">
    <location>
        <begin position="1"/>
        <end position="138"/>
    </location>
</feature>
<dbReference type="InterPro" id="IPR001206">
    <property type="entry name" value="Diacylglycerol_kinase_cat_dom"/>
</dbReference>
<comment type="similarity">
    <text evidence="2">Belongs to the diacylglycerol/lipid kinase family.</text>
</comment>
<dbReference type="OrthoDB" id="9786026at2"/>
<evidence type="ECO:0000256" key="3">
    <source>
        <dbReference type="ARBA" id="ARBA00022741"/>
    </source>
</evidence>
<keyword evidence="4" id="KW-0067">ATP-binding</keyword>